<evidence type="ECO:0000256" key="1">
    <source>
        <dbReference type="SAM" id="Coils"/>
    </source>
</evidence>
<dbReference type="PANTHER" id="PTHR33476:SF4">
    <property type="entry name" value="POLAR LOCALIZATION DURING ASYMMETRIC DIVISION AND PROTEIN"/>
    <property type="match status" value="1"/>
</dbReference>
<dbReference type="PANTHER" id="PTHR33476">
    <property type="entry name" value="EMB|CAB62613.1"/>
    <property type="match status" value="1"/>
</dbReference>
<protein>
    <recommendedName>
        <fullName evidence="4">POLAR LOCALIZATION DURING ASYMMETRIC DIVISION AND protein</fullName>
    </recommendedName>
</protein>
<evidence type="ECO:0000313" key="3">
    <source>
        <dbReference type="EMBL" id="BBH06024.1"/>
    </source>
</evidence>
<feature type="region of interest" description="Disordered" evidence="2">
    <location>
        <begin position="248"/>
        <end position="324"/>
    </location>
</feature>
<reference evidence="3" key="1">
    <citation type="journal article" date="2019" name="Science">
        <title>Mutation of a bHLH transcription factor allowed almond domestication.</title>
        <authorList>
            <person name="Sanchez-Perez R."/>
            <person name="Pavan S."/>
            <person name="Mazzeo R."/>
            <person name="Moldovan C."/>
            <person name="Aiese Cigliano R."/>
            <person name="Del Cueto J."/>
            <person name="Ricciardi F."/>
            <person name="Lotti C."/>
            <person name="Ricciardi L."/>
            <person name="Dicenta F."/>
            <person name="Lopez-Marques R.L."/>
            <person name="Lindberg Moller B."/>
        </authorList>
    </citation>
    <scope>NUCLEOTIDE SEQUENCE</scope>
</reference>
<proteinExistence type="predicted"/>
<feature type="coiled-coil region" evidence="1">
    <location>
        <begin position="393"/>
        <end position="434"/>
    </location>
</feature>
<evidence type="ECO:0000256" key="2">
    <source>
        <dbReference type="SAM" id="MobiDB-lite"/>
    </source>
</evidence>
<feature type="compositionally biased region" description="Polar residues" evidence="2">
    <location>
        <begin position="258"/>
        <end position="293"/>
    </location>
</feature>
<gene>
    <name evidence="3" type="ORF">Prudu_017570</name>
</gene>
<sequence>RKKIQKKFPKTGIQLNIPNRTARESGKHVECQNYPRHRKRELHFFSSSEQHTEERRASSSKSLQLVFALPSSSSSSMWQAVFAAAVAASTGLLAKNHIFNFKPATDSDPTTDHNAEPHPNPNPNLSIASAFQSELPPWEISDCEEQPEGTIFRGARSKKKKGVGVEAERSNGAEQRRTARKVGVCLKKRKTGKSVAAAKCGSSSSADTSLFSWGLNVGIMYMMSAGKAEINKLNTAMDETARIVHELKSELHKRKSPQKLQASGSASEDSMNDQTTNYNITHPGLNKSSSENRGPNDLRISSFPVSDGECASSVLTEEQEPEPEVMDMDQLEAELESELQKLPWCITEAPCQEGLSNLGEDIVPELEGQGVDTQQFHGVLPAQLDQKLCHVLIEQQESQIVELESELHSAQSKLQEKETELQSLKDCVRRLTELSLSNVSDDETEARNVQEQATDWKYNMQRSESKNPTVGMKRPY</sequence>
<name>A0A4Y1RNV9_PRUDU</name>
<dbReference type="GO" id="GO:0008356">
    <property type="term" value="P:asymmetric cell division"/>
    <property type="evidence" value="ECO:0007669"/>
    <property type="project" value="InterPro"/>
</dbReference>
<feature type="region of interest" description="Disordered" evidence="2">
    <location>
        <begin position="438"/>
        <end position="476"/>
    </location>
</feature>
<accession>A0A4Y1RNV9</accession>
<organism evidence="3">
    <name type="scientific">Prunus dulcis</name>
    <name type="common">Almond</name>
    <name type="synonym">Amygdalus dulcis</name>
    <dbReference type="NCBI Taxonomy" id="3755"/>
    <lineage>
        <taxon>Eukaryota</taxon>
        <taxon>Viridiplantae</taxon>
        <taxon>Streptophyta</taxon>
        <taxon>Embryophyta</taxon>
        <taxon>Tracheophyta</taxon>
        <taxon>Spermatophyta</taxon>
        <taxon>Magnoliopsida</taxon>
        <taxon>eudicotyledons</taxon>
        <taxon>Gunneridae</taxon>
        <taxon>Pentapetalae</taxon>
        <taxon>rosids</taxon>
        <taxon>fabids</taxon>
        <taxon>Rosales</taxon>
        <taxon>Rosaceae</taxon>
        <taxon>Amygdaloideae</taxon>
        <taxon>Amygdaleae</taxon>
        <taxon>Prunus</taxon>
    </lineage>
</organism>
<dbReference type="InterPro" id="IPR040348">
    <property type="entry name" value="POLAR-like"/>
</dbReference>
<dbReference type="EMBL" id="AP019302">
    <property type="protein sequence ID" value="BBH06024.1"/>
    <property type="molecule type" value="Genomic_DNA"/>
</dbReference>
<feature type="non-terminal residue" evidence="3">
    <location>
        <position position="1"/>
    </location>
</feature>
<evidence type="ECO:0008006" key="4">
    <source>
        <dbReference type="Google" id="ProtNLM"/>
    </source>
</evidence>
<dbReference type="AlphaFoldDB" id="A0A4Y1RNV9"/>
<keyword evidence="1" id="KW-0175">Coiled coil</keyword>